<reference evidence="1" key="1">
    <citation type="submission" date="2017-08" db="EMBL/GenBank/DDBJ databases">
        <title>Complete sequence of p23141-1.</title>
        <authorList>
            <person name="Feng J."/>
            <person name="Yin Z."/>
            <person name="Zeng L."/>
            <person name="Jiang X."/>
            <person name="Zhan Z."/>
            <person name="Luo W."/>
            <person name="Zhao Y."/>
            <person name="Zhou D."/>
        </authorList>
    </citation>
    <scope>NUCLEOTIDE SEQUENCE</scope>
    <source>
        <strain evidence="1">23141</strain>
        <plasmid evidence="1">p23141-3</plasmid>
    </source>
</reference>
<dbReference type="EMBL" id="MF788071">
    <property type="protein sequence ID" value="AUF80711.1"/>
    <property type="molecule type" value="Genomic_DNA"/>
</dbReference>
<geneLocation type="plasmid" evidence="1">
    <name>p23141-3</name>
</geneLocation>
<dbReference type="AlphaFoldDB" id="A0A2H4ZHK8"/>
<evidence type="ECO:0000313" key="1">
    <source>
        <dbReference type="EMBL" id="AUF80711.1"/>
    </source>
</evidence>
<dbReference type="RefSeq" id="WP_000829091.1">
    <property type="nucleotide sequence ID" value="NZ_MF788071.1"/>
</dbReference>
<organism evidence="1">
    <name type="scientific">Raoultella ornithinolytica</name>
    <name type="common">Klebsiella ornithinolytica</name>
    <dbReference type="NCBI Taxonomy" id="54291"/>
    <lineage>
        <taxon>Bacteria</taxon>
        <taxon>Pseudomonadati</taxon>
        <taxon>Pseudomonadota</taxon>
        <taxon>Gammaproteobacteria</taxon>
        <taxon>Enterobacterales</taxon>
        <taxon>Enterobacteriaceae</taxon>
        <taxon>Klebsiella/Raoultella group</taxon>
        <taxon>Raoultella</taxon>
    </lineage>
</organism>
<proteinExistence type="predicted"/>
<accession>A0A2H4ZHK8</accession>
<name>A0A2H4ZHK8_RAOOR</name>
<sequence>MKRRKLDKWLKKFEDKHGLTTGDPNVVGYALFNKDKRAFVSLTDGDYEPTDIYTGDLDDAFLTDNMGEAFGVMMALEHYDNISIVPVIYNELFGLTVKPGSLDAFKPD</sequence>
<keyword evidence="1" id="KW-0614">Plasmid</keyword>
<protein>
    <submittedName>
        <fullName evidence="1">Uncharacterized protein</fullName>
    </submittedName>
</protein>